<dbReference type="GO" id="GO:0046872">
    <property type="term" value="F:metal ion binding"/>
    <property type="evidence" value="ECO:0007669"/>
    <property type="project" value="UniProtKB-KW"/>
</dbReference>
<evidence type="ECO:0000256" key="1">
    <source>
        <dbReference type="PIRNR" id="PIRNR000915"/>
    </source>
</evidence>
<evidence type="ECO:0000256" key="2">
    <source>
        <dbReference type="PIRSR" id="PIRSR000915-1"/>
    </source>
</evidence>
<dbReference type="Gene3D" id="3.40.50.1000">
    <property type="entry name" value="HAD superfamily/HAD-like"/>
    <property type="match status" value="2"/>
</dbReference>
<dbReference type="EC" id="3.1.3.21" evidence="5"/>
<comment type="similarity">
    <text evidence="1">Belongs to the HAD-like hydrolase superfamily.</text>
</comment>
<dbReference type="GO" id="GO:0016791">
    <property type="term" value="F:phosphatase activity"/>
    <property type="evidence" value="ECO:0007669"/>
    <property type="project" value="TreeGrafter"/>
</dbReference>
<dbReference type="InterPro" id="IPR023214">
    <property type="entry name" value="HAD_sf"/>
</dbReference>
<comment type="caution">
    <text evidence="5">The sequence shown here is derived from an EMBL/GenBank/DDBJ whole genome shotgun (WGS) entry which is preliminary data.</text>
</comment>
<accession>A0A7K0CXR7</accession>
<proteinExistence type="inferred from homology"/>
<feature type="binding site" evidence="4">
    <location>
        <position position="14"/>
    </location>
    <ligand>
        <name>Mg(2+)</name>
        <dbReference type="ChEBI" id="CHEBI:18420"/>
    </ligand>
</feature>
<dbReference type="Pfam" id="PF13242">
    <property type="entry name" value="Hydrolase_like"/>
    <property type="match status" value="1"/>
</dbReference>
<dbReference type="InterPro" id="IPR036412">
    <property type="entry name" value="HAD-like_sf"/>
</dbReference>
<evidence type="ECO:0000256" key="4">
    <source>
        <dbReference type="PIRSR" id="PIRSR000915-3"/>
    </source>
</evidence>
<dbReference type="InterPro" id="IPR006357">
    <property type="entry name" value="HAD-SF_hydro_IIA"/>
</dbReference>
<dbReference type="PANTHER" id="PTHR19288">
    <property type="entry name" value="4-NITROPHENYLPHOSPHATASE-RELATED"/>
    <property type="match status" value="1"/>
</dbReference>
<dbReference type="EMBL" id="WEGK01000001">
    <property type="protein sequence ID" value="MQY17742.1"/>
    <property type="molecule type" value="Genomic_DNA"/>
</dbReference>
<feature type="active site" description="Proton donor" evidence="2">
    <location>
        <position position="16"/>
    </location>
</feature>
<dbReference type="Proteomes" id="UP000438448">
    <property type="component" value="Unassembled WGS sequence"/>
</dbReference>
<keyword evidence="4" id="KW-0479">Metal-binding</keyword>
<reference evidence="5 6" key="1">
    <citation type="submission" date="2019-10" db="EMBL/GenBank/DDBJ databases">
        <title>Nocardia macrotermitis sp. nov. and Nocardia aurantia sp. nov., isolated from the gut of fungus growing-termite Macrotermes natalensis.</title>
        <authorList>
            <person name="Benndorf R."/>
            <person name="Schwitalla J."/>
            <person name="Martin K."/>
            <person name="De Beer W."/>
            <person name="Kaster A.-K."/>
            <person name="Vollmers J."/>
            <person name="Poulsen M."/>
            <person name="Beemelmanns C."/>
        </authorList>
    </citation>
    <scope>NUCLEOTIDE SEQUENCE [LARGE SCALE GENOMIC DNA]</scope>
    <source>
        <strain evidence="5 6">RB20</strain>
    </source>
</reference>
<keyword evidence="4" id="KW-0460">Magnesium</keyword>
<keyword evidence="6" id="KW-1185">Reference proteome</keyword>
<dbReference type="PANTHER" id="PTHR19288:SF95">
    <property type="entry name" value="D-GLYCEROL 3-PHOSPHATE PHOSPHATASE"/>
    <property type="match status" value="1"/>
</dbReference>
<gene>
    <name evidence="5" type="ORF">NRB20_08060</name>
</gene>
<sequence length="297" mass="30751">MTRLRDRFDALLLDLDGTLYRGHAVIPGAPEALSGAESAQALMYVTNNASRSAAAVAAHLSELGFGAAADQVVTSAQAAAHLLADRLPRGASVLVVGADDLAAEVDHVGLRPMRRFDGEVPAAVVQGYSPQIAWPDLAEAAYAVRSGALWVAANTDATLPTERGLAPGNGALVAALRTATDTEPIVAGKPYAPLVEDALTRAGTRSALMVGDRLDTDIDGALCVGLESLLVLTGVSTLADLGARSADGLPTYVSDSLDALNYPVLQDDPVRYGDGDLAVRLDESLRRNPGRAIPIVP</sequence>
<dbReference type="SUPFAM" id="SSF56784">
    <property type="entry name" value="HAD-like"/>
    <property type="match status" value="1"/>
</dbReference>
<dbReference type="PIRSF" id="PIRSF000915">
    <property type="entry name" value="PGP-type_phosphatase"/>
    <property type="match status" value="1"/>
</dbReference>
<protein>
    <submittedName>
        <fullName evidence="5">D,L-glycerol 3-phosphate phosphatase</fullName>
        <ecNumber evidence="5">3.1.3.21</ecNumber>
    </submittedName>
</protein>
<dbReference type="Pfam" id="PF13344">
    <property type="entry name" value="Hydrolase_6"/>
    <property type="match status" value="1"/>
</dbReference>
<feature type="binding site" evidence="4">
    <location>
        <position position="212"/>
    </location>
    <ligand>
        <name>Mg(2+)</name>
        <dbReference type="ChEBI" id="CHEBI:18420"/>
    </ligand>
</feature>
<comment type="cofactor">
    <cofactor evidence="4">
        <name>Mg(2+)</name>
        <dbReference type="ChEBI" id="CHEBI:18420"/>
    </cofactor>
    <text evidence="4">Divalent metal ions. Mg(2+) is the most effective.</text>
</comment>
<dbReference type="AlphaFoldDB" id="A0A7K0CXR7"/>
<feature type="active site" description="Nucleophile" evidence="2">
    <location>
        <position position="14"/>
    </location>
</feature>
<keyword evidence="5" id="KW-0378">Hydrolase</keyword>
<dbReference type="GO" id="GO:0005737">
    <property type="term" value="C:cytoplasm"/>
    <property type="evidence" value="ECO:0007669"/>
    <property type="project" value="TreeGrafter"/>
</dbReference>
<feature type="binding site" evidence="3">
    <location>
        <position position="189"/>
    </location>
    <ligand>
        <name>substrate</name>
    </ligand>
</feature>
<dbReference type="NCBIfam" id="TIGR01460">
    <property type="entry name" value="HAD-SF-IIA"/>
    <property type="match status" value="1"/>
</dbReference>
<evidence type="ECO:0000256" key="3">
    <source>
        <dbReference type="PIRSR" id="PIRSR000915-2"/>
    </source>
</evidence>
<feature type="binding site" evidence="4">
    <location>
        <position position="16"/>
    </location>
    <ligand>
        <name>Mg(2+)</name>
        <dbReference type="ChEBI" id="CHEBI:18420"/>
    </ligand>
</feature>
<evidence type="ECO:0000313" key="6">
    <source>
        <dbReference type="Proteomes" id="UP000438448"/>
    </source>
</evidence>
<evidence type="ECO:0000313" key="5">
    <source>
        <dbReference type="EMBL" id="MQY17742.1"/>
    </source>
</evidence>
<name>A0A7K0CXR7_9NOCA</name>
<dbReference type="RefSeq" id="WP_319944422.1">
    <property type="nucleotide sequence ID" value="NZ_WEGK01000001.1"/>
</dbReference>
<organism evidence="5 6">
    <name type="scientific">Nocardia macrotermitis</name>
    <dbReference type="NCBI Taxonomy" id="2585198"/>
    <lineage>
        <taxon>Bacteria</taxon>
        <taxon>Bacillati</taxon>
        <taxon>Actinomycetota</taxon>
        <taxon>Actinomycetes</taxon>
        <taxon>Mycobacteriales</taxon>
        <taxon>Nocardiaceae</taxon>
        <taxon>Nocardia</taxon>
    </lineage>
</organism>